<comment type="caution">
    <text evidence="1">The sequence shown here is derived from an EMBL/GenBank/DDBJ whole genome shotgun (WGS) entry which is preliminary data.</text>
</comment>
<evidence type="ECO:0000313" key="2">
    <source>
        <dbReference type="Proteomes" id="UP001415857"/>
    </source>
</evidence>
<sequence length="132" mass="14823">MTRVQGRKWTGKVKNGSKLGCFREGREVNAVKNQIPRQWLSRFALALADLSPLRGAINKVRKVPSQAPLTLILSLSGLYRTPLSHRRPKPSLIAACRSSSSEPNQMMSTRGSLRWAAEKCFLLAFRTIFVEQ</sequence>
<gene>
    <name evidence="1" type="ORF">L1049_008621</name>
</gene>
<organism evidence="1 2">
    <name type="scientific">Liquidambar formosana</name>
    <name type="common">Formosan gum</name>
    <dbReference type="NCBI Taxonomy" id="63359"/>
    <lineage>
        <taxon>Eukaryota</taxon>
        <taxon>Viridiplantae</taxon>
        <taxon>Streptophyta</taxon>
        <taxon>Embryophyta</taxon>
        <taxon>Tracheophyta</taxon>
        <taxon>Spermatophyta</taxon>
        <taxon>Magnoliopsida</taxon>
        <taxon>eudicotyledons</taxon>
        <taxon>Gunneridae</taxon>
        <taxon>Pentapetalae</taxon>
        <taxon>Saxifragales</taxon>
        <taxon>Altingiaceae</taxon>
        <taxon>Liquidambar</taxon>
    </lineage>
</organism>
<dbReference type="EMBL" id="JBBPBK010000002">
    <property type="protein sequence ID" value="KAK9290451.1"/>
    <property type="molecule type" value="Genomic_DNA"/>
</dbReference>
<protein>
    <submittedName>
        <fullName evidence="1">Uncharacterized protein</fullName>
    </submittedName>
</protein>
<keyword evidence="2" id="KW-1185">Reference proteome</keyword>
<reference evidence="1 2" key="1">
    <citation type="journal article" date="2024" name="Plant J.">
        <title>Genome sequences and population genomics reveal climatic adaptation and genomic divergence between two closely related sweetgum species.</title>
        <authorList>
            <person name="Xu W.Q."/>
            <person name="Ren C.Q."/>
            <person name="Zhang X.Y."/>
            <person name="Comes H.P."/>
            <person name="Liu X.H."/>
            <person name="Li Y.G."/>
            <person name="Kettle C.J."/>
            <person name="Jalonen R."/>
            <person name="Gaisberger H."/>
            <person name="Ma Y.Z."/>
            <person name="Qiu Y.X."/>
        </authorList>
    </citation>
    <scope>NUCLEOTIDE SEQUENCE [LARGE SCALE GENOMIC DNA]</scope>
    <source>
        <strain evidence="1">Hangzhou</strain>
    </source>
</reference>
<proteinExistence type="predicted"/>
<accession>A0AAP0S3A9</accession>
<evidence type="ECO:0000313" key="1">
    <source>
        <dbReference type="EMBL" id="KAK9290451.1"/>
    </source>
</evidence>
<dbReference type="Proteomes" id="UP001415857">
    <property type="component" value="Unassembled WGS sequence"/>
</dbReference>
<name>A0AAP0S3A9_LIQFO</name>
<dbReference type="AlphaFoldDB" id="A0AAP0S3A9"/>